<reference evidence="1" key="1">
    <citation type="submission" date="2020-04" db="EMBL/GenBank/DDBJ databases">
        <authorList>
            <person name="Chiriac C."/>
            <person name="Salcher M."/>
            <person name="Ghai R."/>
            <person name="Kavagutti S V."/>
        </authorList>
    </citation>
    <scope>NUCLEOTIDE SEQUENCE</scope>
</reference>
<name>A0A6J5L457_9CAUD</name>
<protein>
    <submittedName>
        <fullName evidence="1">Uncharacterized protein</fullName>
    </submittedName>
</protein>
<organism evidence="1">
    <name type="scientific">uncultured Caudovirales phage</name>
    <dbReference type="NCBI Taxonomy" id="2100421"/>
    <lineage>
        <taxon>Viruses</taxon>
        <taxon>Duplodnaviria</taxon>
        <taxon>Heunggongvirae</taxon>
        <taxon>Uroviricota</taxon>
        <taxon>Caudoviricetes</taxon>
        <taxon>Peduoviridae</taxon>
        <taxon>Maltschvirus</taxon>
        <taxon>Maltschvirus maltsch</taxon>
    </lineage>
</organism>
<proteinExistence type="predicted"/>
<accession>A0A6J5L457</accession>
<dbReference type="EMBL" id="LR796233">
    <property type="protein sequence ID" value="CAB4129091.1"/>
    <property type="molecule type" value="Genomic_DNA"/>
</dbReference>
<evidence type="ECO:0000313" key="1">
    <source>
        <dbReference type="EMBL" id="CAB4129091.1"/>
    </source>
</evidence>
<gene>
    <name evidence="1" type="ORF">UFOVP112_189</name>
</gene>
<sequence length="84" mass="9750">MIDWKQRATELLDEFDLCCRAKPKHDAVNIQLEKDTVAKFAYNLATQRGWGTDNEIAEACYQLEPRLQRLKEKLVMEILTNGPI</sequence>